<evidence type="ECO:0000256" key="1">
    <source>
        <dbReference type="SAM" id="MobiDB-lite"/>
    </source>
</evidence>
<protein>
    <recommendedName>
        <fullName evidence="4">AAA domain-containing protein</fullName>
    </recommendedName>
</protein>
<organism evidence="2 3">
    <name type="scientific">Catellatospora bangladeshensis</name>
    <dbReference type="NCBI Taxonomy" id="310355"/>
    <lineage>
        <taxon>Bacteria</taxon>
        <taxon>Bacillati</taxon>
        <taxon>Actinomycetota</taxon>
        <taxon>Actinomycetes</taxon>
        <taxon>Micromonosporales</taxon>
        <taxon>Micromonosporaceae</taxon>
        <taxon>Catellatospora</taxon>
    </lineage>
</organism>
<comment type="caution">
    <text evidence="2">The sequence shown here is derived from an EMBL/GenBank/DDBJ whole genome shotgun (WGS) entry which is preliminary data.</text>
</comment>
<name>A0A8J3NIZ4_9ACTN</name>
<evidence type="ECO:0000313" key="3">
    <source>
        <dbReference type="Proteomes" id="UP000601223"/>
    </source>
</evidence>
<evidence type="ECO:0008006" key="4">
    <source>
        <dbReference type="Google" id="ProtNLM"/>
    </source>
</evidence>
<dbReference type="AlphaFoldDB" id="A0A8J3NIZ4"/>
<feature type="region of interest" description="Disordered" evidence="1">
    <location>
        <begin position="69"/>
        <end position="89"/>
    </location>
</feature>
<feature type="compositionally biased region" description="Basic and acidic residues" evidence="1">
    <location>
        <begin position="72"/>
        <end position="89"/>
    </location>
</feature>
<sequence length="89" mass="9609">MLACTRALVEAEMARLPLSTYDTVLVDTPACLATSAIVTTLSRCADRRVLPFMAAPACSPRAVIPAVRRTRSREPQLAHDDAGRVTDQV</sequence>
<reference evidence="2 3" key="1">
    <citation type="submission" date="2021-01" db="EMBL/GenBank/DDBJ databases">
        <title>Whole genome shotgun sequence of Catellatospora bangladeshensis NBRC 107357.</title>
        <authorList>
            <person name="Komaki H."/>
            <person name="Tamura T."/>
        </authorList>
    </citation>
    <scope>NUCLEOTIDE SEQUENCE [LARGE SCALE GENOMIC DNA]</scope>
    <source>
        <strain evidence="2 3">NBRC 107357</strain>
    </source>
</reference>
<keyword evidence="3" id="KW-1185">Reference proteome</keyword>
<accession>A0A8J3NIZ4</accession>
<dbReference type="EMBL" id="BONF01000008">
    <property type="protein sequence ID" value="GIF79880.1"/>
    <property type="molecule type" value="Genomic_DNA"/>
</dbReference>
<evidence type="ECO:0000313" key="2">
    <source>
        <dbReference type="EMBL" id="GIF79880.1"/>
    </source>
</evidence>
<gene>
    <name evidence="2" type="ORF">Cba03nite_12290</name>
</gene>
<dbReference type="Proteomes" id="UP000601223">
    <property type="component" value="Unassembled WGS sequence"/>
</dbReference>
<proteinExistence type="predicted"/>